<dbReference type="OrthoDB" id="279634at2"/>
<dbReference type="PROSITE" id="PS51257">
    <property type="entry name" value="PROKAR_LIPOPROTEIN"/>
    <property type="match status" value="1"/>
</dbReference>
<name>A0A518E3L7_9BACT</name>
<keyword evidence="1" id="KW-0732">Signal</keyword>
<gene>
    <name evidence="2" type="ORF">Pla8534_65630</name>
</gene>
<sequence precursor="true">MHRFTRLIIVLATLLHATLGCHAHHGQACDHGPCQHDDVVDLAANGTETDCQHHHAEDRGERAGCRCDAGEPCAPGQAPGEPCSDCEGGGCHWWKGPASPPTPELMGDLLAGVWPCDTPGLSRPPATERMATCWRISSGPPLRRHLYLQILLI</sequence>
<evidence type="ECO:0000313" key="3">
    <source>
        <dbReference type="Proteomes" id="UP000317648"/>
    </source>
</evidence>
<dbReference type="KEGG" id="lcre:Pla8534_65630"/>
<accession>A0A518E3L7</accession>
<dbReference type="RefSeq" id="WP_145058146.1">
    <property type="nucleotide sequence ID" value="NZ_CP036433.1"/>
</dbReference>
<dbReference type="EMBL" id="CP036433">
    <property type="protein sequence ID" value="QDU98690.1"/>
    <property type="molecule type" value="Genomic_DNA"/>
</dbReference>
<reference evidence="2 3" key="1">
    <citation type="submission" date="2019-02" db="EMBL/GenBank/DDBJ databases">
        <title>Deep-cultivation of Planctomycetes and their phenomic and genomic characterization uncovers novel biology.</title>
        <authorList>
            <person name="Wiegand S."/>
            <person name="Jogler M."/>
            <person name="Boedeker C."/>
            <person name="Pinto D."/>
            <person name="Vollmers J."/>
            <person name="Rivas-Marin E."/>
            <person name="Kohn T."/>
            <person name="Peeters S.H."/>
            <person name="Heuer A."/>
            <person name="Rast P."/>
            <person name="Oberbeckmann S."/>
            <person name="Bunk B."/>
            <person name="Jeske O."/>
            <person name="Meyerdierks A."/>
            <person name="Storesund J.E."/>
            <person name="Kallscheuer N."/>
            <person name="Luecker S."/>
            <person name="Lage O.M."/>
            <person name="Pohl T."/>
            <person name="Merkel B.J."/>
            <person name="Hornburger P."/>
            <person name="Mueller R.-W."/>
            <person name="Bruemmer F."/>
            <person name="Labrenz M."/>
            <person name="Spormann A.M."/>
            <person name="Op den Camp H."/>
            <person name="Overmann J."/>
            <person name="Amann R."/>
            <person name="Jetten M.S.M."/>
            <person name="Mascher T."/>
            <person name="Medema M.H."/>
            <person name="Devos D.P."/>
            <person name="Kaster A.-K."/>
            <person name="Ovreas L."/>
            <person name="Rohde M."/>
            <person name="Galperin M.Y."/>
            <person name="Jogler C."/>
        </authorList>
    </citation>
    <scope>NUCLEOTIDE SEQUENCE [LARGE SCALE GENOMIC DNA]</scope>
    <source>
        <strain evidence="2 3">Pla85_3_4</strain>
    </source>
</reference>
<organism evidence="2 3">
    <name type="scientific">Lignipirellula cremea</name>
    <dbReference type="NCBI Taxonomy" id="2528010"/>
    <lineage>
        <taxon>Bacteria</taxon>
        <taxon>Pseudomonadati</taxon>
        <taxon>Planctomycetota</taxon>
        <taxon>Planctomycetia</taxon>
        <taxon>Pirellulales</taxon>
        <taxon>Pirellulaceae</taxon>
        <taxon>Lignipirellula</taxon>
    </lineage>
</organism>
<dbReference type="AlphaFoldDB" id="A0A518E3L7"/>
<dbReference type="Proteomes" id="UP000317648">
    <property type="component" value="Chromosome"/>
</dbReference>
<evidence type="ECO:0000313" key="2">
    <source>
        <dbReference type="EMBL" id="QDU98690.1"/>
    </source>
</evidence>
<feature type="signal peptide" evidence="1">
    <location>
        <begin position="1"/>
        <end position="23"/>
    </location>
</feature>
<evidence type="ECO:0000256" key="1">
    <source>
        <dbReference type="SAM" id="SignalP"/>
    </source>
</evidence>
<protein>
    <submittedName>
        <fullName evidence="2">Uncharacterized protein</fullName>
    </submittedName>
</protein>
<feature type="chain" id="PRO_5021955220" evidence="1">
    <location>
        <begin position="24"/>
        <end position="153"/>
    </location>
</feature>
<keyword evidence="3" id="KW-1185">Reference proteome</keyword>
<proteinExistence type="predicted"/>